<feature type="region of interest" description="Disordered" evidence="1">
    <location>
        <begin position="154"/>
        <end position="194"/>
    </location>
</feature>
<organism evidence="2 3">
    <name type="scientific">Lactobacillus amylovorus</name>
    <dbReference type="NCBI Taxonomy" id="1604"/>
    <lineage>
        <taxon>Bacteria</taxon>
        <taxon>Bacillati</taxon>
        <taxon>Bacillota</taxon>
        <taxon>Bacilli</taxon>
        <taxon>Lactobacillales</taxon>
        <taxon>Lactobacillaceae</taxon>
        <taxon>Lactobacillus</taxon>
    </lineage>
</organism>
<dbReference type="Proteomes" id="UP000312326">
    <property type="component" value="Chromosome"/>
</dbReference>
<reference evidence="2 3" key="1">
    <citation type="submission" date="2018-06" db="EMBL/GenBank/DDBJ databases">
        <title>Complete genome sequnece of Lactobacillus amylovorus PMRA3.</title>
        <authorList>
            <person name="Nam Y.-D."/>
            <person name="Chung W.-H."/>
            <person name="Park Y.S."/>
            <person name="Kang J."/>
        </authorList>
    </citation>
    <scope>NUCLEOTIDE SEQUENCE [LARGE SCALE GENOMIC DNA]</scope>
    <source>
        <strain evidence="2 3">PMRA3</strain>
    </source>
</reference>
<name>A0A5B8EF45_LACAM</name>
<evidence type="ECO:0000313" key="3">
    <source>
        <dbReference type="Proteomes" id="UP000312326"/>
    </source>
</evidence>
<dbReference type="InterPro" id="IPR054438">
    <property type="entry name" value="Struct_cement_gp24/gp6"/>
</dbReference>
<gene>
    <name evidence="2" type="ORF">DM298_04425</name>
</gene>
<sequence length="194" mass="19966">MIPDGELYNTDPISAGTVSDLETAVINTEQVGQPVGYGQGVQINNGMVVPATKGHIFGVAVKRDHTNADHLYPELMANEKWEQGEMIGVLRDGTIYVPVNVDVNANENAAVDTDGNFKVAGTSDSVVGVFLSSANAGSTARLQTRIQLANDAVTGTGIEDPNSTQANTTKPATPAQSSSSGASTSGTTSTNGGK</sequence>
<proteinExistence type="predicted"/>
<accession>A0A5B8EF45</accession>
<feature type="compositionally biased region" description="Polar residues" evidence="1">
    <location>
        <begin position="161"/>
        <end position="176"/>
    </location>
</feature>
<evidence type="ECO:0000313" key="2">
    <source>
        <dbReference type="EMBL" id="QDD70206.1"/>
    </source>
</evidence>
<protein>
    <submittedName>
        <fullName evidence="2">Uncharacterized protein</fullName>
    </submittedName>
</protein>
<dbReference type="AlphaFoldDB" id="A0A5B8EF45"/>
<evidence type="ECO:0000256" key="1">
    <source>
        <dbReference type="SAM" id="MobiDB-lite"/>
    </source>
</evidence>
<feature type="compositionally biased region" description="Low complexity" evidence="1">
    <location>
        <begin position="177"/>
        <end position="194"/>
    </location>
</feature>
<dbReference type="EMBL" id="CP029754">
    <property type="protein sequence ID" value="QDD70206.1"/>
    <property type="molecule type" value="Genomic_DNA"/>
</dbReference>
<dbReference type="RefSeq" id="WP_139962235.1">
    <property type="nucleotide sequence ID" value="NZ_CP029754.1"/>
</dbReference>
<dbReference type="Pfam" id="PF22758">
    <property type="entry name" value="Phage_cement"/>
    <property type="match status" value="1"/>
</dbReference>